<feature type="transmembrane region" description="Helical" evidence="2">
    <location>
        <begin position="252"/>
        <end position="270"/>
    </location>
</feature>
<dbReference type="AlphaFoldDB" id="A0A6L5Z6P9"/>
<organism evidence="3 4">
    <name type="scientific">Halovulum marinum</name>
    <dbReference type="NCBI Taxonomy" id="2662447"/>
    <lineage>
        <taxon>Bacteria</taxon>
        <taxon>Pseudomonadati</taxon>
        <taxon>Pseudomonadota</taxon>
        <taxon>Alphaproteobacteria</taxon>
        <taxon>Rhodobacterales</taxon>
        <taxon>Paracoccaceae</taxon>
        <taxon>Halovulum</taxon>
    </lineage>
</organism>
<name>A0A6L5Z6P9_9RHOB</name>
<dbReference type="EMBL" id="WIND01000073">
    <property type="protein sequence ID" value="MSU92231.1"/>
    <property type="molecule type" value="Genomic_DNA"/>
</dbReference>
<keyword evidence="2" id="KW-0472">Membrane</keyword>
<reference evidence="3 4" key="1">
    <citation type="submission" date="2019-10" db="EMBL/GenBank/DDBJ databases">
        <title>Cognatihalovulum marinum gen. nov. sp. nov., a new member of the family Rhodobacteraceae isolated from deep seawater of the Northwest Indian Ocean.</title>
        <authorList>
            <person name="Ruan C."/>
            <person name="Wang J."/>
            <person name="Zheng X."/>
            <person name="Song L."/>
            <person name="Zhu Y."/>
            <person name="Huang Y."/>
            <person name="Lu Z."/>
            <person name="Du W."/>
            <person name="Huang L."/>
            <person name="Dai X."/>
        </authorList>
    </citation>
    <scope>NUCLEOTIDE SEQUENCE [LARGE SCALE GENOMIC DNA]</scope>
    <source>
        <strain evidence="3 4">2CG4</strain>
    </source>
</reference>
<evidence type="ECO:0000313" key="4">
    <source>
        <dbReference type="Proteomes" id="UP000474957"/>
    </source>
</evidence>
<dbReference type="PANTHER" id="PTHR38434:SF1">
    <property type="entry name" value="BLL2549 PROTEIN"/>
    <property type="match status" value="1"/>
</dbReference>
<feature type="transmembrane region" description="Helical" evidence="2">
    <location>
        <begin position="276"/>
        <end position="292"/>
    </location>
</feature>
<feature type="compositionally biased region" description="Pro residues" evidence="1">
    <location>
        <begin position="910"/>
        <end position="924"/>
    </location>
</feature>
<feature type="transmembrane region" description="Helical" evidence="2">
    <location>
        <begin position="372"/>
        <end position="393"/>
    </location>
</feature>
<feature type="transmembrane region" description="Helical" evidence="2">
    <location>
        <begin position="579"/>
        <end position="595"/>
    </location>
</feature>
<keyword evidence="4" id="KW-1185">Reference proteome</keyword>
<feature type="transmembrane region" description="Helical" evidence="2">
    <location>
        <begin position="429"/>
        <end position="448"/>
    </location>
</feature>
<feature type="transmembrane region" description="Helical" evidence="2">
    <location>
        <begin position="166"/>
        <end position="186"/>
    </location>
</feature>
<dbReference type="RefSeq" id="WP_154449728.1">
    <property type="nucleotide sequence ID" value="NZ_WIND01000073.1"/>
</dbReference>
<sequence>MGFILGLLALTYGLGLPVAVIFLLVRSADLQRRVQGLERARPASGAPQPAAPRAPAAPPRPSADDLAPLPQDRPFIPETAPPPSAAPPPAAAPPEGDATAPGAEPGAASGASPRPPRAFVFRQQRLHEAGHWLRANWFLAVAALSLALAGVFLVQYGIETGLLTPWMRVLGAVALGLALIGAGEWMRRRGAEDDHATAFVPQTFAGAGLVSVFVGVLAARQLYGLIGAEAAFAGLALTGAGALLLGWYHGPFLTCVGLLGAFAAPFLVGGEAEDPSWLHGYFALVTVVGLGIDAARRWAWVSVLALGLGFAAAGLLALAQGGGAAQLGFALVAAGAAAAVPVWRVVPDQRGETVSGSLLRLARRARPRWPEFPTRLAFGAMAAASAVAVWVAGEGPAEFWAACAALGALYLLAALWLRHAPALADLPALPVLGFWAVLVLQALDRGAVFRSFTGWSLPQADAEALPPASVTILAAGALTASLVAGWRAAAPGRAAVPWAFGAALAGPVALVLLEALWQPAAVLGGYPWALHAVAAAVLLTVLAERHARAQGGPGLGVAVLAIAAMTMLSLGAVVVFTKAALTVALAVMVLASALLDRRFDLPQLGAFTALGVIVAGWRLVLDPGVAWALDAPLAAVLLAYGGVLAMFAGALWAVRQRQRVRQAVYLESGLWLAGGVFVSVLLARGLGEDGFWIAGLYGTVWLVVALGQVHRAGLGGALRWLRLGLAALAGLVAAAAFGVTLTLLHPVWGVFPEPVPGPWLLNPLLVAFALPALVLLAGAHWLRELPRPLRGALAGLGAAMLAHWLALEIRHLWRGPRMDQPGVTDPELYSYTVALLLTAAALMAAAWARRSAVLRRLALGAVGLTVAKVFLVDMAGLTGLIRVVSFLGLGLSLAGLAMLNRWMEAAFAAPPPQAPPGGAAPPPETGVDGP</sequence>
<feature type="transmembrane region" description="Helical" evidence="2">
    <location>
        <begin position="764"/>
        <end position="782"/>
    </location>
</feature>
<evidence type="ECO:0000256" key="2">
    <source>
        <dbReference type="SAM" id="Phobius"/>
    </source>
</evidence>
<feature type="transmembrane region" description="Helical" evidence="2">
    <location>
        <begin position="135"/>
        <end position="154"/>
    </location>
</feature>
<feature type="transmembrane region" description="Helical" evidence="2">
    <location>
        <begin position="555"/>
        <end position="573"/>
    </location>
</feature>
<feature type="transmembrane region" description="Helical" evidence="2">
    <location>
        <begin position="829"/>
        <end position="848"/>
    </location>
</feature>
<dbReference type="PIRSF" id="PIRSF035905">
    <property type="entry name" value="UCP035905_mp"/>
    <property type="match status" value="1"/>
</dbReference>
<evidence type="ECO:0000256" key="1">
    <source>
        <dbReference type="SAM" id="MobiDB-lite"/>
    </source>
</evidence>
<comment type="caution">
    <text evidence="3">The sequence shown here is derived from an EMBL/GenBank/DDBJ whole genome shotgun (WGS) entry which is preliminary data.</text>
</comment>
<feature type="transmembrane region" description="Helical" evidence="2">
    <location>
        <begin position="721"/>
        <end position="744"/>
    </location>
</feature>
<feature type="transmembrane region" description="Helical" evidence="2">
    <location>
        <begin position="857"/>
        <end position="874"/>
    </location>
</feature>
<feature type="transmembrane region" description="Helical" evidence="2">
    <location>
        <begin position="198"/>
        <end position="219"/>
    </location>
</feature>
<feature type="transmembrane region" description="Helical" evidence="2">
    <location>
        <begin position="498"/>
        <end position="517"/>
    </location>
</feature>
<feature type="transmembrane region" description="Helical" evidence="2">
    <location>
        <begin position="6"/>
        <end position="25"/>
    </location>
</feature>
<feature type="transmembrane region" description="Helical" evidence="2">
    <location>
        <begin position="789"/>
        <end position="809"/>
    </location>
</feature>
<feature type="transmembrane region" description="Helical" evidence="2">
    <location>
        <begin position="299"/>
        <end position="319"/>
    </location>
</feature>
<accession>A0A6L5Z6P9</accession>
<dbReference type="PANTHER" id="PTHR38434">
    <property type="entry name" value="BLL2549 PROTEIN"/>
    <property type="match status" value="1"/>
</dbReference>
<feature type="transmembrane region" description="Helical" evidence="2">
    <location>
        <begin position="880"/>
        <end position="899"/>
    </location>
</feature>
<feature type="compositionally biased region" description="Low complexity" evidence="1">
    <location>
        <begin position="93"/>
        <end position="112"/>
    </location>
</feature>
<feature type="transmembrane region" description="Helical" evidence="2">
    <location>
        <begin position="523"/>
        <end position="543"/>
    </location>
</feature>
<feature type="transmembrane region" description="Helical" evidence="2">
    <location>
        <begin position="604"/>
        <end position="621"/>
    </location>
</feature>
<dbReference type="InterPro" id="IPR019286">
    <property type="entry name" value="DUF2339_TM"/>
</dbReference>
<dbReference type="Proteomes" id="UP000474957">
    <property type="component" value="Unassembled WGS sequence"/>
</dbReference>
<keyword evidence="2" id="KW-1133">Transmembrane helix</keyword>
<feature type="transmembrane region" description="Helical" evidence="2">
    <location>
        <begin position="633"/>
        <end position="652"/>
    </location>
</feature>
<dbReference type="Pfam" id="PF10101">
    <property type="entry name" value="DUF2339"/>
    <property type="match status" value="2"/>
</dbReference>
<feature type="transmembrane region" description="Helical" evidence="2">
    <location>
        <begin position="664"/>
        <end position="684"/>
    </location>
</feature>
<feature type="transmembrane region" description="Helical" evidence="2">
    <location>
        <begin position="399"/>
        <end position="417"/>
    </location>
</feature>
<dbReference type="InterPro" id="IPR014600">
    <property type="entry name" value="UCP035905_mem"/>
</dbReference>
<gene>
    <name evidence="3" type="ORF">GE300_22130</name>
</gene>
<feature type="transmembrane region" description="Helical" evidence="2">
    <location>
        <begin position="325"/>
        <end position="346"/>
    </location>
</feature>
<evidence type="ECO:0000313" key="3">
    <source>
        <dbReference type="EMBL" id="MSU92231.1"/>
    </source>
</evidence>
<proteinExistence type="predicted"/>
<feature type="region of interest" description="Disordered" evidence="1">
    <location>
        <begin position="910"/>
        <end position="930"/>
    </location>
</feature>
<feature type="compositionally biased region" description="Pro residues" evidence="1">
    <location>
        <begin position="79"/>
        <end position="92"/>
    </location>
</feature>
<keyword evidence="2" id="KW-0812">Transmembrane</keyword>
<feature type="compositionally biased region" description="Pro residues" evidence="1">
    <location>
        <begin position="49"/>
        <end position="61"/>
    </location>
</feature>
<protein>
    <submittedName>
        <fullName evidence="3">DUF2339 domain-containing protein</fullName>
    </submittedName>
</protein>
<feature type="transmembrane region" description="Helical" evidence="2">
    <location>
        <begin position="225"/>
        <end position="245"/>
    </location>
</feature>
<feature type="region of interest" description="Disordered" evidence="1">
    <location>
        <begin position="36"/>
        <end position="115"/>
    </location>
</feature>
<feature type="transmembrane region" description="Helical" evidence="2">
    <location>
        <begin position="690"/>
        <end position="709"/>
    </location>
</feature>
<feature type="transmembrane region" description="Helical" evidence="2">
    <location>
        <begin position="468"/>
        <end position="486"/>
    </location>
</feature>